<reference evidence="3" key="2">
    <citation type="submission" date="2021-09" db="EMBL/GenBank/DDBJ databases">
        <authorList>
            <person name="Gilroy R."/>
        </authorList>
    </citation>
    <scope>NUCLEOTIDE SEQUENCE</scope>
    <source>
        <strain evidence="3">ChiGjej2B2-19336</strain>
    </source>
</reference>
<dbReference type="PANTHER" id="PTHR43546:SF9">
    <property type="entry name" value="L-ASCORBATE-6-PHOSPHATE LACTONASE ULAG-RELATED"/>
    <property type="match status" value="1"/>
</dbReference>
<proteinExistence type="predicted"/>
<dbReference type="InterPro" id="IPR050114">
    <property type="entry name" value="UPF0173_UPF0282_UlaG_hydrolase"/>
</dbReference>
<dbReference type="GO" id="GO:0016787">
    <property type="term" value="F:hydrolase activity"/>
    <property type="evidence" value="ECO:0007669"/>
    <property type="project" value="UniProtKB-KW"/>
</dbReference>
<protein>
    <submittedName>
        <fullName evidence="3">MBL fold metallo-hydrolase</fullName>
    </submittedName>
</protein>
<dbReference type="Gene3D" id="3.60.15.10">
    <property type="entry name" value="Ribonuclease Z/Hydroxyacylglutathione hydrolase-like"/>
    <property type="match status" value="1"/>
</dbReference>
<dbReference type="RefSeq" id="WP_304120199.1">
    <property type="nucleotide sequence ID" value="NZ_DYZA01000012.1"/>
</dbReference>
<accession>A0A921AUF2</accession>
<feature type="domain" description="Metallo-beta-lactamase" evidence="2">
    <location>
        <begin position="19"/>
        <end position="223"/>
    </location>
</feature>
<dbReference type="PANTHER" id="PTHR43546">
    <property type="entry name" value="UPF0173 METAL-DEPENDENT HYDROLASE MJ1163-RELATED"/>
    <property type="match status" value="1"/>
</dbReference>
<sequence>MIFQQIRGATSIVTFGGSRFLIDPFFARKGTLPSVPSPWNDFPNPLVELPLPVEEIVAVDAVIVTHMHHFDHFDEAACDALAEDMPIFTQNEAEAEDMRALGFMRVTALTEEGVDFRNVTLHRTEALHGAGEAAARNYAAFGLPSTACGVLFTAEGEKMFYLAGDTVWFQGVADVLERFRPDVVALNAAWAQFYDGTPILMGPEELSVAAAAAPQARMIATHMDAVNHARLNRSLLRAFVKQEGLEERFLIPEDGESVQFS</sequence>
<dbReference type="Proteomes" id="UP000698963">
    <property type="component" value="Unassembled WGS sequence"/>
</dbReference>
<dbReference type="InterPro" id="IPR036866">
    <property type="entry name" value="RibonucZ/Hydroxyglut_hydro"/>
</dbReference>
<evidence type="ECO:0000313" key="4">
    <source>
        <dbReference type="Proteomes" id="UP000698963"/>
    </source>
</evidence>
<name>A0A921AUF2_9BACT</name>
<evidence type="ECO:0000259" key="2">
    <source>
        <dbReference type="Pfam" id="PF12706"/>
    </source>
</evidence>
<dbReference type="Pfam" id="PF12706">
    <property type="entry name" value="Lactamase_B_2"/>
    <property type="match status" value="1"/>
</dbReference>
<dbReference type="EMBL" id="DYZA01000012">
    <property type="protein sequence ID" value="HJD96106.1"/>
    <property type="molecule type" value="Genomic_DNA"/>
</dbReference>
<evidence type="ECO:0000256" key="1">
    <source>
        <dbReference type="ARBA" id="ARBA00022801"/>
    </source>
</evidence>
<dbReference type="AlphaFoldDB" id="A0A921AUF2"/>
<keyword evidence="1" id="KW-0378">Hydrolase</keyword>
<comment type="caution">
    <text evidence="3">The sequence shown here is derived from an EMBL/GenBank/DDBJ whole genome shotgun (WGS) entry which is preliminary data.</text>
</comment>
<evidence type="ECO:0000313" key="3">
    <source>
        <dbReference type="EMBL" id="HJD96106.1"/>
    </source>
</evidence>
<gene>
    <name evidence="3" type="ORF">K8W16_00455</name>
</gene>
<dbReference type="SUPFAM" id="SSF56281">
    <property type="entry name" value="Metallo-hydrolase/oxidoreductase"/>
    <property type="match status" value="1"/>
</dbReference>
<dbReference type="InterPro" id="IPR001279">
    <property type="entry name" value="Metallo-B-lactamas"/>
</dbReference>
<organism evidence="3 4">
    <name type="scientific">Mailhella massiliensis</name>
    <dbReference type="NCBI Taxonomy" id="1903261"/>
    <lineage>
        <taxon>Bacteria</taxon>
        <taxon>Pseudomonadati</taxon>
        <taxon>Thermodesulfobacteriota</taxon>
        <taxon>Desulfovibrionia</taxon>
        <taxon>Desulfovibrionales</taxon>
        <taxon>Desulfovibrionaceae</taxon>
        <taxon>Mailhella</taxon>
    </lineage>
</organism>
<reference evidence="3" key="1">
    <citation type="journal article" date="2021" name="PeerJ">
        <title>Extensive microbial diversity within the chicken gut microbiome revealed by metagenomics and culture.</title>
        <authorList>
            <person name="Gilroy R."/>
            <person name="Ravi A."/>
            <person name="Getino M."/>
            <person name="Pursley I."/>
            <person name="Horton D.L."/>
            <person name="Alikhan N.F."/>
            <person name="Baker D."/>
            <person name="Gharbi K."/>
            <person name="Hall N."/>
            <person name="Watson M."/>
            <person name="Adriaenssens E.M."/>
            <person name="Foster-Nyarko E."/>
            <person name="Jarju S."/>
            <person name="Secka A."/>
            <person name="Antonio M."/>
            <person name="Oren A."/>
            <person name="Chaudhuri R.R."/>
            <person name="La Ragione R."/>
            <person name="Hildebrand F."/>
            <person name="Pallen M.J."/>
        </authorList>
    </citation>
    <scope>NUCLEOTIDE SEQUENCE</scope>
    <source>
        <strain evidence="3">ChiGjej2B2-19336</strain>
    </source>
</reference>